<accession>A0A1J5U085</accession>
<reference evidence="3" key="1">
    <citation type="submission" date="2016-10" db="EMBL/GenBank/DDBJ databases">
        <title>Sequence of Gallionella enrichment culture.</title>
        <authorList>
            <person name="Poehlein A."/>
            <person name="Muehling M."/>
            <person name="Daniel R."/>
        </authorList>
    </citation>
    <scope>NUCLEOTIDE SEQUENCE</scope>
</reference>
<feature type="coiled-coil region" evidence="1">
    <location>
        <begin position="169"/>
        <end position="200"/>
    </location>
</feature>
<dbReference type="Pfam" id="PF04773">
    <property type="entry name" value="FecR"/>
    <property type="match status" value="1"/>
</dbReference>
<comment type="caution">
    <text evidence="3">The sequence shown here is derived from an EMBL/GenBank/DDBJ whole genome shotgun (WGS) entry which is preliminary data.</text>
</comment>
<gene>
    <name evidence="3" type="ORF">GALL_03410</name>
</gene>
<dbReference type="Gene3D" id="2.60.120.1440">
    <property type="match status" value="1"/>
</dbReference>
<dbReference type="PANTHER" id="PTHR38731:SF3">
    <property type="entry name" value="BLL6125 PROTEIN"/>
    <property type="match status" value="1"/>
</dbReference>
<protein>
    <submittedName>
        <fullName evidence="3">FecR protein</fullName>
    </submittedName>
</protein>
<dbReference type="PANTHER" id="PTHR38731">
    <property type="entry name" value="LIPL45-RELATED LIPOPROTEIN-RELATED"/>
    <property type="match status" value="1"/>
</dbReference>
<evidence type="ECO:0000259" key="2">
    <source>
        <dbReference type="Pfam" id="PF04773"/>
    </source>
</evidence>
<organism evidence="3">
    <name type="scientific">mine drainage metagenome</name>
    <dbReference type="NCBI Taxonomy" id="410659"/>
    <lineage>
        <taxon>unclassified sequences</taxon>
        <taxon>metagenomes</taxon>
        <taxon>ecological metagenomes</taxon>
    </lineage>
</organism>
<name>A0A1J5U085_9ZZZZ</name>
<evidence type="ECO:0000256" key="1">
    <source>
        <dbReference type="SAM" id="Coils"/>
    </source>
</evidence>
<evidence type="ECO:0000313" key="3">
    <source>
        <dbReference type="EMBL" id="OIR19460.1"/>
    </source>
</evidence>
<keyword evidence="1" id="KW-0175">Coiled coil</keyword>
<sequence>MSISKLGMSVLFCLAGIAAAMPCSAAGGRIEIVKAEGAVATSDAAGKKQQAVGSKAILPSGNTLTTGPNGRAVVRVGNSGYVVLEKNSKIEIDNSQEKAGFLRQLTGLIYYAMNTLKGDQKLEVRTEAATIGVRGTRFLVAVLPDRNEVDMRKGQVSISSTDGEFEIHKKAEQDEFEAYKQEARDAIAKEQRKFDEYKARTEQEFIEYKREFSLGANRMASFDGRQVVDRPLSDESIKDLESFESYADEWLKQVND</sequence>
<dbReference type="AlphaFoldDB" id="A0A1J5U085"/>
<feature type="domain" description="FecR protein" evidence="2">
    <location>
        <begin position="63"/>
        <end position="156"/>
    </location>
</feature>
<dbReference type="InterPro" id="IPR006860">
    <property type="entry name" value="FecR"/>
</dbReference>
<dbReference type="EMBL" id="MLJW01000001">
    <property type="protein sequence ID" value="OIR19460.1"/>
    <property type="molecule type" value="Genomic_DNA"/>
</dbReference>
<proteinExistence type="predicted"/>